<feature type="compositionally biased region" description="Basic and acidic residues" evidence="1">
    <location>
        <begin position="1"/>
        <end position="10"/>
    </location>
</feature>
<organism evidence="2">
    <name type="scientific">Ceratitis capitata</name>
    <name type="common">Mediterranean fruit fly</name>
    <name type="synonym">Tephritis capitata</name>
    <dbReference type="NCBI Taxonomy" id="7213"/>
    <lineage>
        <taxon>Eukaryota</taxon>
        <taxon>Metazoa</taxon>
        <taxon>Ecdysozoa</taxon>
        <taxon>Arthropoda</taxon>
        <taxon>Hexapoda</taxon>
        <taxon>Insecta</taxon>
        <taxon>Pterygota</taxon>
        <taxon>Neoptera</taxon>
        <taxon>Endopterygota</taxon>
        <taxon>Diptera</taxon>
        <taxon>Brachycera</taxon>
        <taxon>Muscomorpha</taxon>
        <taxon>Tephritoidea</taxon>
        <taxon>Tephritidae</taxon>
        <taxon>Ceratitis</taxon>
        <taxon>Ceratitis</taxon>
    </lineage>
</organism>
<feature type="compositionally biased region" description="Basic and acidic residues" evidence="1">
    <location>
        <begin position="813"/>
        <end position="824"/>
    </location>
</feature>
<dbReference type="PANTHER" id="PTHR38563">
    <property type="entry name" value="FL(2)D-ASSOCIATED COMPLEX COMPONENT"/>
    <property type="match status" value="1"/>
</dbReference>
<feature type="region of interest" description="Disordered" evidence="1">
    <location>
        <begin position="789"/>
        <end position="832"/>
    </location>
</feature>
<feature type="compositionally biased region" description="Basic and acidic residues" evidence="1">
    <location>
        <begin position="137"/>
        <end position="165"/>
    </location>
</feature>
<feature type="compositionally biased region" description="Basic residues" evidence="1">
    <location>
        <begin position="623"/>
        <end position="636"/>
    </location>
</feature>
<evidence type="ECO:0008006" key="3">
    <source>
        <dbReference type="Google" id="ProtNLM"/>
    </source>
</evidence>
<dbReference type="EMBL" id="GAMC01003140">
    <property type="protein sequence ID" value="JAC03416.1"/>
    <property type="molecule type" value="mRNA"/>
</dbReference>
<feature type="compositionally biased region" description="Basic residues" evidence="1">
    <location>
        <begin position="124"/>
        <end position="136"/>
    </location>
</feature>
<reference evidence="2" key="1">
    <citation type="submission" date="2013-07" db="EMBL/GenBank/DDBJ databases">
        <authorList>
            <person name="Geib S."/>
        </authorList>
    </citation>
    <scope>NUCLEOTIDE SEQUENCE</scope>
</reference>
<dbReference type="AlphaFoldDB" id="W8BQ70"/>
<feature type="compositionally biased region" description="Basic residues" evidence="1">
    <location>
        <begin position="86"/>
        <end position="101"/>
    </location>
</feature>
<protein>
    <recommendedName>
        <fullName evidence="3">Zinc finger CCCH domain-containing protein 13</fullName>
    </recommendedName>
</protein>
<reference evidence="2" key="2">
    <citation type="journal article" date="2014" name="BMC Genomics">
        <title>A genomic perspective to assessing quality of mass-reared SIT flies used in Mediterranean fruit fly (Ceratitis capitata) eradication in California.</title>
        <authorList>
            <person name="Calla B."/>
            <person name="Hall B."/>
            <person name="Hou S."/>
            <person name="Geib S.M."/>
        </authorList>
    </citation>
    <scope>NUCLEOTIDE SEQUENCE</scope>
</reference>
<evidence type="ECO:0000256" key="1">
    <source>
        <dbReference type="SAM" id="MobiDB-lite"/>
    </source>
</evidence>
<feature type="region of interest" description="Disordered" evidence="1">
    <location>
        <begin position="407"/>
        <end position="450"/>
    </location>
</feature>
<feature type="region of interest" description="Disordered" evidence="1">
    <location>
        <begin position="1"/>
        <end position="302"/>
    </location>
</feature>
<feature type="compositionally biased region" description="Basic and acidic residues" evidence="1">
    <location>
        <begin position="65"/>
        <end position="85"/>
    </location>
</feature>
<feature type="compositionally biased region" description="Basic and acidic residues" evidence="1">
    <location>
        <begin position="197"/>
        <end position="302"/>
    </location>
</feature>
<dbReference type="PANTHER" id="PTHR38563:SF1">
    <property type="entry name" value="FL(2)D-ASSOCIATED COMPLEX COMPONENT"/>
    <property type="match status" value="1"/>
</dbReference>
<feature type="compositionally biased region" description="Low complexity" evidence="1">
    <location>
        <begin position="19"/>
        <end position="39"/>
    </location>
</feature>
<dbReference type="GO" id="GO:0016556">
    <property type="term" value="P:mRNA modification"/>
    <property type="evidence" value="ECO:0007669"/>
    <property type="project" value="InterPro"/>
</dbReference>
<feature type="region of interest" description="Disordered" evidence="1">
    <location>
        <begin position="599"/>
        <end position="661"/>
    </location>
</feature>
<accession>W8BQ70</accession>
<dbReference type="InterPro" id="IPR040427">
    <property type="entry name" value="Flacc"/>
</dbReference>
<name>W8BQ70_CERCA</name>
<proteinExistence type="evidence at transcript level"/>
<evidence type="ECO:0000313" key="2">
    <source>
        <dbReference type="EMBL" id="JAC03416.1"/>
    </source>
</evidence>
<sequence length="1096" mass="125644">MDKRSKEALRRYKKSRQQSSSESSSSSDSDSSGSSYSSSDSERHRRKKARQAAGGSSRRSSSSSTEERRKREKREHCQKKLEAKRIHLKRKLKEAKLKKRAAAAAAALSGHIGHRSLSPTTQAKLKKLAERKHQRAASKERREREREKHRAAIAREREREREHHRTGSRSPTKITKIRIHQDVKRQKSPPRMHHTMMSREKIIIQTRTRERTPSPSSDRRHDHKIRHDELIRERERRDRERDRAEREREAARDKERAEALARCQERQRERERLAREKLRREEEEKKYGGMNSDRGERLLPRPAERELAIAASRGYNSRERSLEAVERTRHMSKRDIDVYEREREYMDDERRTLINREDIRRDRDYMPPRRRELSPIGEHYSSRLRDPHDIYAEEGRDRAYNRAYIEEGHHGRERETPWPREMRERELHDIRETREQRETRDPREYRDMDNEHIYPDERERLIRNRERVREEWKNDWDVNREQEWNDAPPVTGRGGFIGGPKRNTPLLGSNSNSGPTKIAPRDQRPPSEPDWDNEEAQKNSVSNKNIVDTTKIRDGSNFGINCTQREAWNEHDHHEIPSQREKPLAPVRTDPVDRRWQNDWREEEDPMQRMGSSSGGGNIPSALHHHRSERGGRGFRRGGGTGSIEHGDRNVQGLRTHPPPLMTLPVQPPATGFIGGSPRFPNKSKMTYTNPNIIKKQHAAMAAAKAAQASAVAAASTAVAAAKAAAQSAANATTNPSILGQASILIRQQHEPYIMDDKPEAGEILHDSDSKKKIDFSIINKKTDHFLPLGNPTVSDSKASGELSEISDSDDDILNKGDKKSRTETDDDSTMKVEGISEQEDLTRSNDDAGIVDEKHDDEEILDFEEISDGELEEDSRNKGVGDALGVDWASLIAESKLQTDNAGPGANEQPTTAKQKWQPHRLILDMGISLCMAGENYAKKLLMESKQKLADELKEIKTNIKVESGSSVVAYEDDINKDVNLKNSSDGGDIVEVKMEPVNSKLGDGIDVISFNFERLQPLACLQVGERIQRLERQSIISNACGSHSRALSARQDLKIRRQICNLPAREFDFLNPPPINAKIKAMAFAAFQRSLEVK</sequence>
<feature type="region of interest" description="Disordered" evidence="1">
    <location>
        <begin position="483"/>
        <end position="546"/>
    </location>
</feature>
<feature type="compositionally biased region" description="Polar residues" evidence="1">
    <location>
        <begin position="506"/>
        <end position="515"/>
    </location>
</feature>
<dbReference type="GO" id="GO:0036396">
    <property type="term" value="C:RNA N6-methyladenosine methyltransferase complex"/>
    <property type="evidence" value="ECO:0007669"/>
    <property type="project" value="InterPro"/>
</dbReference>
<feature type="compositionally biased region" description="Basic residues" evidence="1">
    <location>
        <begin position="186"/>
        <end position="196"/>
    </location>
</feature>
<dbReference type="OrthoDB" id="6022762at2759"/>